<feature type="chain" id="PRO_5032670332" evidence="1">
    <location>
        <begin position="23"/>
        <end position="212"/>
    </location>
</feature>
<dbReference type="OrthoDB" id="1158011at2759"/>
<reference evidence="2" key="1">
    <citation type="submission" date="2021-02" db="EMBL/GenBank/DDBJ databases">
        <authorList>
            <person name="Dougan E. K."/>
            <person name="Rhodes N."/>
            <person name="Thang M."/>
            <person name="Chan C."/>
        </authorList>
    </citation>
    <scope>NUCLEOTIDE SEQUENCE</scope>
</reference>
<sequence length="212" mass="22722">MASLATLWAFVLLLLMEDPVTAAPADFLEQAGSSESCICPASTPCFLDDRCPGLGCVALGIAKCRFCGFAAFASIACPKDLPTLPAAPTAPPAPPCDLVGVYECGDESATCFGSPVSHEINSISQVPDSPYFWNAVRMKEPSLQGLDQCARVPGRNDVVTCVTTERVEALGGSAKYLEMLTFDATCARFTKKVWRMYPLPVSECSYECRRSI</sequence>
<comment type="caution">
    <text evidence="2">The sequence shown here is derived from an EMBL/GenBank/DDBJ whole genome shotgun (WGS) entry which is preliminary data.</text>
</comment>
<dbReference type="Proteomes" id="UP000654075">
    <property type="component" value="Unassembled WGS sequence"/>
</dbReference>
<dbReference type="AlphaFoldDB" id="A0A813GAL2"/>
<evidence type="ECO:0000313" key="2">
    <source>
        <dbReference type="EMBL" id="CAE8621261.1"/>
    </source>
</evidence>
<accession>A0A813GAL2</accession>
<evidence type="ECO:0000313" key="3">
    <source>
        <dbReference type="Proteomes" id="UP000654075"/>
    </source>
</evidence>
<gene>
    <name evidence="2" type="ORF">PGLA1383_LOCUS38782</name>
</gene>
<feature type="signal peptide" evidence="1">
    <location>
        <begin position="1"/>
        <end position="22"/>
    </location>
</feature>
<keyword evidence="1" id="KW-0732">Signal</keyword>
<dbReference type="EMBL" id="CAJNNV010027684">
    <property type="protein sequence ID" value="CAE8621261.1"/>
    <property type="molecule type" value="Genomic_DNA"/>
</dbReference>
<proteinExistence type="predicted"/>
<evidence type="ECO:0000256" key="1">
    <source>
        <dbReference type="SAM" id="SignalP"/>
    </source>
</evidence>
<keyword evidence="3" id="KW-1185">Reference proteome</keyword>
<organism evidence="2 3">
    <name type="scientific">Polarella glacialis</name>
    <name type="common">Dinoflagellate</name>
    <dbReference type="NCBI Taxonomy" id="89957"/>
    <lineage>
        <taxon>Eukaryota</taxon>
        <taxon>Sar</taxon>
        <taxon>Alveolata</taxon>
        <taxon>Dinophyceae</taxon>
        <taxon>Suessiales</taxon>
        <taxon>Suessiaceae</taxon>
        <taxon>Polarella</taxon>
    </lineage>
</organism>
<name>A0A813GAL2_POLGL</name>
<protein>
    <submittedName>
        <fullName evidence="2">Uncharacterized protein</fullName>
    </submittedName>
</protein>